<protein>
    <submittedName>
        <fullName evidence="3">ADP ribosylation factor</fullName>
    </submittedName>
</protein>
<organism evidence="3 4">
    <name type="scientific">Pristionchus pacificus</name>
    <name type="common">Parasitic nematode worm</name>
    <dbReference type="NCBI Taxonomy" id="54126"/>
    <lineage>
        <taxon>Eukaryota</taxon>
        <taxon>Metazoa</taxon>
        <taxon>Ecdysozoa</taxon>
        <taxon>Nematoda</taxon>
        <taxon>Chromadorea</taxon>
        <taxon>Rhabditida</taxon>
        <taxon>Rhabditina</taxon>
        <taxon>Diplogasteromorpha</taxon>
        <taxon>Diplogasteroidea</taxon>
        <taxon>Neodiplogasteridae</taxon>
        <taxon>Pristionchus</taxon>
    </lineage>
</organism>
<dbReference type="AlphaFoldDB" id="A0A2A6D3U4"/>
<dbReference type="NCBIfam" id="TIGR00231">
    <property type="entry name" value="small_GTP"/>
    <property type="match status" value="1"/>
</dbReference>
<name>A0A2A6D3U4_PRIPA</name>
<dbReference type="PRINTS" id="PR00449">
    <property type="entry name" value="RASTRNSFRMNG"/>
</dbReference>
<dbReference type="GO" id="GO:0006886">
    <property type="term" value="P:intracellular protein transport"/>
    <property type="evidence" value="ECO:0000318"/>
    <property type="project" value="GO_Central"/>
</dbReference>
<dbReference type="InterPro" id="IPR005225">
    <property type="entry name" value="Small_GTP-bd"/>
</dbReference>
<dbReference type="SMART" id="SM00176">
    <property type="entry name" value="RAN"/>
    <property type="match status" value="1"/>
</dbReference>
<dbReference type="GO" id="GO:0003924">
    <property type="term" value="F:GTPase activity"/>
    <property type="evidence" value="ECO:0000318"/>
    <property type="project" value="GO_Central"/>
</dbReference>
<keyword evidence="4" id="KW-1185">Reference proteome</keyword>
<dbReference type="FunFam" id="3.40.50.300:FF:001447">
    <property type="entry name" value="Ras-related protein Rab-1B"/>
    <property type="match status" value="1"/>
</dbReference>
<dbReference type="Gene3D" id="3.40.50.300">
    <property type="entry name" value="P-loop containing nucleotide triphosphate hydrolases"/>
    <property type="match status" value="1"/>
</dbReference>
<sequence length="232" mass="25590">MAPLLDEMDDIEIVPPSKSEYADRKVKWAAKEYADNVNSTIPYKVVLLGNSGVGKTSILEGRDPEGIPPPATIGSSFKTYNMEKEGVCLQVWDTAGQERFRCMVPMYMRNADAAIIVFDLTNRQSFEDVAKWENELIRCCSSSSPSIVLIGNKADLSHRRVVARGEAVTRANQMRATYHEIAANSASFPSLLNDLSSRLSHSSISPSRSTVILSESKNIEEGSKRKSCCPLI</sequence>
<accession>A0A8R1YER9</accession>
<dbReference type="SMART" id="SM00175">
    <property type="entry name" value="RAB"/>
    <property type="match status" value="1"/>
</dbReference>
<dbReference type="SUPFAM" id="SSF52540">
    <property type="entry name" value="P-loop containing nucleoside triphosphate hydrolases"/>
    <property type="match status" value="1"/>
</dbReference>
<comment type="similarity">
    <text evidence="1">Belongs to the small GTPase superfamily. Rab family.</text>
</comment>
<dbReference type="InterPro" id="IPR027417">
    <property type="entry name" value="P-loop_NTPase"/>
</dbReference>
<accession>A0A2A6D3U4</accession>
<dbReference type="Proteomes" id="UP000005239">
    <property type="component" value="Unassembled WGS sequence"/>
</dbReference>
<dbReference type="PROSITE" id="PS51419">
    <property type="entry name" value="RAB"/>
    <property type="match status" value="1"/>
</dbReference>
<dbReference type="PROSITE" id="PS51421">
    <property type="entry name" value="RAS"/>
    <property type="match status" value="1"/>
</dbReference>
<reference evidence="4" key="1">
    <citation type="journal article" date="2008" name="Nat. Genet.">
        <title>The Pristionchus pacificus genome provides a unique perspective on nematode lifestyle and parasitism.</title>
        <authorList>
            <person name="Dieterich C."/>
            <person name="Clifton S.W."/>
            <person name="Schuster L.N."/>
            <person name="Chinwalla A."/>
            <person name="Delehaunty K."/>
            <person name="Dinkelacker I."/>
            <person name="Fulton L."/>
            <person name="Fulton R."/>
            <person name="Godfrey J."/>
            <person name="Minx P."/>
            <person name="Mitreva M."/>
            <person name="Roeseler W."/>
            <person name="Tian H."/>
            <person name="Witte H."/>
            <person name="Yang S.P."/>
            <person name="Wilson R.K."/>
            <person name="Sommer R.J."/>
        </authorList>
    </citation>
    <scope>NUCLEOTIDE SEQUENCE [LARGE SCALE GENOMIC DNA]</scope>
    <source>
        <strain evidence="4">PS312</strain>
    </source>
</reference>
<dbReference type="GO" id="GO:0012505">
    <property type="term" value="C:endomembrane system"/>
    <property type="evidence" value="ECO:0000318"/>
    <property type="project" value="GO_Central"/>
</dbReference>
<dbReference type="Pfam" id="PF00071">
    <property type="entry name" value="Ras"/>
    <property type="match status" value="1"/>
</dbReference>
<evidence type="ECO:0000313" key="4">
    <source>
        <dbReference type="Proteomes" id="UP000005239"/>
    </source>
</evidence>
<dbReference type="EnsemblMetazoa" id="PPA22764.1">
    <property type="protein sequence ID" value="PPA22764.1"/>
    <property type="gene ID" value="WBGene00112318"/>
</dbReference>
<dbReference type="InterPro" id="IPR001806">
    <property type="entry name" value="Small_GTPase"/>
</dbReference>
<gene>
    <name evidence="3" type="primary">WBGene00112318</name>
</gene>
<dbReference type="PANTHER" id="PTHR47978">
    <property type="match status" value="1"/>
</dbReference>
<dbReference type="GO" id="GO:0005769">
    <property type="term" value="C:early endosome"/>
    <property type="evidence" value="ECO:0000318"/>
    <property type="project" value="GO_Central"/>
</dbReference>
<dbReference type="SMART" id="SM00174">
    <property type="entry name" value="RHO"/>
    <property type="match status" value="1"/>
</dbReference>
<dbReference type="OrthoDB" id="63533at2759"/>
<evidence type="ECO:0000256" key="1">
    <source>
        <dbReference type="ARBA" id="ARBA00006270"/>
    </source>
</evidence>
<proteinExistence type="inferred from homology"/>
<evidence type="ECO:0000256" key="2">
    <source>
        <dbReference type="ARBA" id="ARBA00022741"/>
    </source>
</evidence>
<dbReference type="CDD" id="cd00154">
    <property type="entry name" value="Rab"/>
    <property type="match status" value="1"/>
</dbReference>
<reference evidence="3" key="2">
    <citation type="submission" date="2022-06" db="UniProtKB">
        <authorList>
            <consortium name="EnsemblMetazoa"/>
        </authorList>
    </citation>
    <scope>IDENTIFICATION</scope>
    <source>
        <strain evidence="3">PS312</strain>
    </source>
</reference>
<dbReference type="SMART" id="SM00173">
    <property type="entry name" value="RAS"/>
    <property type="match status" value="1"/>
</dbReference>
<evidence type="ECO:0000313" key="3">
    <source>
        <dbReference type="EnsemblMetazoa" id="PPA22764.1"/>
    </source>
</evidence>
<keyword evidence="2" id="KW-0547">Nucleotide-binding</keyword>
<dbReference type="GO" id="GO:0005525">
    <property type="term" value="F:GTP binding"/>
    <property type="evidence" value="ECO:0007669"/>
    <property type="project" value="InterPro"/>
</dbReference>